<dbReference type="AlphaFoldDB" id="A0A413RDL2"/>
<organism evidence="3 4">
    <name type="scientific">Eubacterium ventriosum</name>
    <dbReference type="NCBI Taxonomy" id="39496"/>
    <lineage>
        <taxon>Bacteria</taxon>
        <taxon>Bacillati</taxon>
        <taxon>Bacillota</taxon>
        <taxon>Clostridia</taxon>
        <taxon>Eubacteriales</taxon>
        <taxon>Eubacteriaceae</taxon>
        <taxon>Eubacterium</taxon>
    </lineage>
</organism>
<accession>A0A413RDL2</accession>
<evidence type="ECO:0000313" key="3">
    <source>
        <dbReference type="EMBL" id="RHA20824.1"/>
    </source>
</evidence>
<evidence type="ECO:0000256" key="2">
    <source>
        <dbReference type="SAM" id="SignalP"/>
    </source>
</evidence>
<feature type="signal peptide" evidence="2">
    <location>
        <begin position="1"/>
        <end position="29"/>
    </location>
</feature>
<feature type="compositionally biased region" description="Low complexity" evidence="1">
    <location>
        <begin position="244"/>
        <end position="264"/>
    </location>
</feature>
<dbReference type="Proteomes" id="UP000284779">
    <property type="component" value="Unassembled WGS sequence"/>
</dbReference>
<evidence type="ECO:0000256" key="1">
    <source>
        <dbReference type="SAM" id="MobiDB-lite"/>
    </source>
</evidence>
<reference evidence="3 4" key="1">
    <citation type="submission" date="2018-08" db="EMBL/GenBank/DDBJ databases">
        <title>A genome reference for cultivated species of the human gut microbiota.</title>
        <authorList>
            <person name="Zou Y."/>
            <person name="Xue W."/>
            <person name="Luo G."/>
        </authorList>
    </citation>
    <scope>NUCLEOTIDE SEQUENCE [LARGE SCALE GENOMIC DNA]</scope>
    <source>
        <strain evidence="3 4">AM44-11BH</strain>
    </source>
</reference>
<comment type="caution">
    <text evidence="3">The sequence shown here is derived from an EMBL/GenBank/DDBJ whole genome shotgun (WGS) entry which is preliminary data.</text>
</comment>
<keyword evidence="2" id="KW-0732">Signal</keyword>
<sequence length="366" mass="40126">MRKEIKKAISIIATVALAITAVPALTVKADTTPVSVLNSTNKEYAFDLKDYVEDYGIGDEVDIKVNMSSTEYFNGALGTNVGDTWTTEGFDTEGYEDFTITKEWKVVPSTSEIKVQLWSDKDIAVNINSIEVTKTATLHDFTENWKGFETTFSAYCENFVAGKETKVTLTFVRELGVQVGYNKAADEWTTETKTGKVIEYTITPADDYLNIQTTDMAEGTKGGLVSIKVTQGEEATTPKETETTPKAPETTTAPTTTAKEPQTTVQKKKDTSVGKVSVKSASKKKKAKTAKISLKKVTGATGYVVKVSTSKKFKGKVNTYTVKGLSVTAKKLKAKKQYYVKACAYKVVDGKKYYGAWTSAKKIKMK</sequence>
<feature type="region of interest" description="Disordered" evidence="1">
    <location>
        <begin position="230"/>
        <end position="271"/>
    </location>
</feature>
<keyword evidence="4" id="KW-1185">Reference proteome</keyword>
<evidence type="ECO:0008006" key="5">
    <source>
        <dbReference type="Google" id="ProtNLM"/>
    </source>
</evidence>
<dbReference type="RefSeq" id="WP_117901384.1">
    <property type="nucleotide sequence ID" value="NZ_CATWJF010000004.1"/>
</dbReference>
<name>A0A413RDL2_9FIRM</name>
<proteinExistence type="predicted"/>
<dbReference type="EMBL" id="QSFD01000001">
    <property type="protein sequence ID" value="RHA20824.1"/>
    <property type="molecule type" value="Genomic_DNA"/>
</dbReference>
<gene>
    <name evidence="3" type="ORF">DW944_01255</name>
</gene>
<evidence type="ECO:0000313" key="4">
    <source>
        <dbReference type="Proteomes" id="UP000284779"/>
    </source>
</evidence>
<protein>
    <recommendedName>
        <fullName evidence="5">Fibronectin type-III domain-containing protein</fullName>
    </recommendedName>
</protein>
<feature type="chain" id="PRO_5019007196" description="Fibronectin type-III domain-containing protein" evidence="2">
    <location>
        <begin position="30"/>
        <end position="366"/>
    </location>
</feature>